<gene>
    <name evidence="2" type="ORF">NCTC12195_03535</name>
    <name evidence="1" type="ORF">SGA02_28450</name>
</gene>
<reference evidence="1 4" key="2">
    <citation type="submission" date="2019-07" db="EMBL/GenBank/DDBJ databases">
        <title>Whole genome shotgun sequence of Staphylococcus gallinarum NBRC 109767.</title>
        <authorList>
            <person name="Hosoyama A."/>
            <person name="Uohara A."/>
            <person name="Ohji S."/>
            <person name="Ichikawa N."/>
        </authorList>
    </citation>
    <scope>NUCLEOTIDE SEQUENCE [LARGE SCALE GENOMIC DNA]</scope>
    <source>
        <strain evidence="1 4">NBRC 109767</strain>
    </source>
</reference>
<reference evidence="2 3" key="1">
    <citation type="submission" date="2018-06" db="EMBL/GenBank/DDBJ databases">
        <authorList>
            <consortium name="Pathogen Informatics"/>
            <person name="Doyle S."/>
        </authorList>
    </citation>
    <scope>NUCLEOTIDE SEQUENCE [LARGE SCALE GENOMIC DNA]</scope>
    <source>
        <strain evidence="2 3">NCTC12195</strain>
    </source>
</reference>
<protein>
    <submittedName>
        <fullName evidence="2">Phage protein</fullName>
    </submittedName>
</protein>
<proteinExistence type="predicted"/>
<dbReference type="Proteomes" id="UP000321057">
    <property type="component" value="Unassembled WGS sequence"/>
</dbReference>
<accession>A0A0D0SE16</accession>
<dbReference type="OrthoDB" id="2413964at2"/>
<dbReference type="EMBL" id="UHDK01000001">
    <property type="protein sequence ID" value="SUM34027.1"/>
    <property type="molecule type" value="Genomic_DNA"/>
</dbReference>
<dbReference type="STRING" id="1293.SH09_13410"/>
<keyword evidence="4" id="KW-1185">Reference proteome</keyword>
<organism evidence="2 3">
    <name type="scientific">Staphylococcus gallinarum</name>
    <dbReference type="NCBI Taxonomy" id="1293"/>
    <lineage>
        <taxon>Bacteria</taxon>
        <taxon>Bacillati</taxon>
        <taxon>Bacillota</taxon>
        <taxon>Bacilli</taxon>
        <taxon>Bacillales</taxon>
        <taxon>Staphylococcaceae</taxon>
        <taxon>Staphylococcus</taxon>
    </lineage>
</organism>
<sequence length="172" mass="19506">MKSNTIEIVTEFDSSGEPSKWETFNTRPSLKLSLVYECVSFLSSSTNITSTNELNQLLDLVVRIYDEQFTKSTLIDGLPLENAINYLFEQVLFVASGKGIDEKVTNSEAKKQTVNSWEDYKNNLKATIQDMVKEGGQSVNDVLDMPFYFVFDELNGEAKKKTHKDSMLDAFM</sequence>
<dbReference type="NCBIfam" id="NF047360">
    <property type="entry name" value="tail_chap_PVL"/>
    <property type="match status" value="1"/>
</dbReference>
<evidence type="ECO:0000313" key="2">
    <source>
        <dbReference type="EMBL" id="SUM34027.1"/>
    </source>
</evidence>
<dbReference type="NCBIfam" id="NF047426">
    <property type="entry name" value="tail_chap_PVL_C"/>
    <property type="match status" value="1"/>
</dbReference>
<evidence type="ECO:0000313" key="3">
    <source>
        <dbReference type="Proteomes" id="UP000255277"/>
    </source>
</evidence>
<dbReference type="Proteomes" id="UP000255277">
    <property type="component" value="Unassembled WGS sequence"/>
</dbReference>
<evidence type="ECO:0000313" key="4">
    <source>
        <dbReference type="Proteomes" id="UP000321057"/>
    </source>
</evidence>
<dbReference type="EMBL" id="BKAX01000016">
    <property type="protein sequence ID" value="GEQ07017.1"/>
    <property type="molecule type" value="Genomic_DNA"/>
</dbReference>
<dbReference type="Pfam" id="PF23857">
    <property type="entry name" value="Phage_TAC_19"/>
    <property type="match status" value="1"/>
</dbReference>
<dbReference type="InterPro" id="IPR057006">
    <property type="entry name" value="Phage_TAC_19"/>
</dbReference>
<evidence type="ECO:0000313" key="1">
    <source>
        <dbReference type="EMBL" id="GEQ07017.1"/>
    </source>
</evidence>
<dbReference type="AlphaFoldDB" id="A0A0D0SE16"/>
<name>A0A0D0SE16_STAGA</name>